<reference evidence="2" key="1">
    <citation type="submission" date="2016-08" db="EMBL/GenBank/DDBJ databases">
        <authorList>
            <person name="Seilhamer J.J."/>
        </authorList>
    </citation>
    <scope>NUCLEOTIDE SEQUENCE</scope>
    <source>
        <strain evidence="2">86</strain>
    </source>
</reference>
<sequence length="85" mass="9151">MDDEDVKAVARAAAKEAVAEVFLALGISIESPDAVIEAQADFRFTRDFRKSTDAVKRQGLLTMTILLVSGFAGLVWMAIRGSGPH</sequence>
<feature type="transmembrane region" description="Helical" evidence="1">
    <location>
        <begin position="59"/>
        <end position="79"/>
    </location>
</feature>
<gene>
    <name evidence="2" type="ORF">KL86PLE_100222</name>
</gene>
<evidence type="ECO:0008006" key="3">
    <source>
        <dbReference type="Google" id="ProtNLM"/>
    </source>
</evidence>
<dbReference type="AlphaFoldDB" id="A0A212L1R2"/>
<evidence type="ECO:0000313" key="2">
    <source>
        <dbReference type="EMBL" id="SCM71470.1"/>
    </source>
</evidence>
<keyword evidence="1" id="KW-0472">Membrane</keyword>
<evidence type="ECO:0000256" key="1">
    <source>
        <dbReference type="SAM" id="Phobius"/>
    </source>
</evidence>
<accession>A0A212L1R2</accession>
<dbReference type="EMBL" id="FMJD01000002">
    <property type="protein sequence ID" value="SCM71470.1"/>
    <property type="molecule type" value="Genomic_DNA"/>
</dbReference>
<keyword evidence="1" id="KW-0812">Transmembrane</keyword>
<organism evidence="2">
    <name type="scientific">uncultured Pleomorphomonas sp</name>
    <dbReference type="NCBI Taxonomy" id="442121"/>
    <lineage>
        <taxon>Bacteria</taxon>
        <taxon>Pseudomonadati</taxon>
        <taxon>Pseudomonadota</taxon>
        <taxon>Alphaproteobacteria</taxon>
        <taxon>Hyphomicrobiales</taxon>
        <taxon>Pleomorphomonadaceae</taxon>
        <taxon>Pleomorphomonas</taxon>
        <taxon>environmental samples</taxon>
    </lineage>
</organism>
<name>A0A212L1R2_9HYPH</name>
<protein>
    <recommendedName>
        <fullName evidence="3">Transmembrane protein</fullName>
    </recommendedName>
</protein>
<dbReference type="RefSeq" id="WP_288199028.1">
    <property type="nucleotide sequence ID" value="NZ_LT608334.1"/>
</dbReference>
<keyword evidence="1" id="KW-1133">Transmembrane helix</keyword>
<proteinExistence type="predicted"/>